<dbReference type="InterPro" id="IPR027417">
    <property type="entry name" value="P-loop_NTPase"/>
</dbReference>
<dbReference type="SUPFAM" id="SSF57774">
    <property type="entry name" value="Microbial and mitochondrial ADK, insert 'zinc finger' domain"/>
    <property type="match status" value="1"/>
</dbReference>
<feature type="domain" description="Adenylate kinase active site lid" evidence="3">
    <location>
        <begin position="37"/>
        <end position="67"/>
    </location>
</feature>
<organism evidence="4 9">
    <name type="scientific">Phytophthora rubi</name>
    <dbReference type="NCBI Taxonomy" id="129364"/>
    <lineage>
        <taxon>Eukaryota</taxon>
        <taxon>Sar</taxon>
        <taxon>Stramenopiles</taxon>
        <taxon>Oomycota</taxon>
        <taxon>Peronosporomycetes</taxon>
        <taxon>Peronosporales</taxon>
        <taxon>Peronosporaceae</taxon>
        <taxon>Phytophthora</taxon>
    </lineage>
</organism>
<evidence type="ECO:0000313" key="5">
    <source>
        <dbReference type="EMBL" id="KAE9015342.1"/>
    </source>
</evidence>
<name>A0A6A3L0W1_9STRA</name>
<dbReference type="AlphaFoldDB" id="A0A6A3L0W1"/>
<dbReference type="Gene3D" id="3.40.50.300">
    <property type="entry name" value="P-loop containing nucleotide triphosphate hydrolases"/>
    <property type="match status" value="1"/>
</dbReference>
<sequence length="70" mass="7766">MNQNQLDETLAEENTTVDAVINLNVSGEVLIERISGRRVRRASGRSYHVKLPPKVAGKDDMTGNPLSKQF</sequence>
<dbReference type="Proteomes" id="UP000429607">
    <property type="component" value="Unassembled WGS sequence"/>
</dbReference>
<comment type="similarity">
    <text evidence="1">Belongs to the adenylate kinase family.</text>
</comment>
<evidence type="ECO:0000256" key="1">
    <source>
        <dbReference type="ARBA" id="ARBA00007220"/>
    </source>
</evidence>
<evidence type="ECO:0000313" key="7">
    <source>
        <dbReference type="Proteomes" id="UP000429607"/>
    </source>
</evidence>
<evidence type="ECO:0000313" key="8">
    <source>
        <dbReference type="Proteomes" id="UP000434957"/>
    </source>
</evidence>
<evidence type="ECO:0000259" key="3">
    <source>
        <dbReference type="Pfam" id="PF05191"/>
    </source>
</evidence>
<dbReference type="EMBL" id="QXFU01001147">
    <property type="protein sequence ID" value="KAE9009434.1"/>
    <property type="molecule type" value="Genomic_DNA"/>
</dbReference>
<evidence type="ECO:0000313" key="6">
    <source>
        <dbReference type="EMBL" id="KAE9346154.1"/>
    </source>
</evidence>
<keyword evidence="8" id="KW-1185">Reference proteome</keyword>
<accession>A0A6A3L0W1</accession>
<dbReference type="EMBL" id="QXFV01001096">
    <property type="protein sequence ID" value="KAE9015342.1"/>
    <property type="molecule type" value="Genomic_DNA"/>
</dbReference>
<protein>
    <recommendedName>
        <fullName evidence="3">Adenylate kinase active site lid domain-containing protein</fullName>
    </recommendedName>
</protein>
<evidence type="ECO:0000313" key="9">
    <source>
        <dbReference type="Proteomes" id="UP000435112"/>
    </source>
</evidence>
<dbReference type="OrthoDB" id="439792at2759"/>
<dbReference type="Proteomes" id="UP000434957">
    <property type="component" value="Unassembled WGS sequence"/>
</dbReference>
<evidence type="ECO:0000313" key="4">
    <source>
        <dbReference type="EMBL" id="KAE9009434.1"/>
    </source>
</evidence>
<dbReference type="GO" id="GO:0004017">
    <property type="term" value="F:AMP kinase activity"/>
    <property type="evidence" value="ECO:0007669"/>
    <property type="project" value="InterPro"/>
</dbReference>
<dbReference type="InterPro" id="IPR036193">
    <property type="entry name" value="ADK_active_lid_dom_sf"/>
</dbReference>
<feature type="region of interest" description="Disordered" evidence="2">
    <location>
        <begin position="50"/>
        <end position="70"/>
    </location>
</feature>
<reference evidence="7 9" key="1">
    <citation type="submission" date="2018-09" db="EMBL/GenBank/DDBJ databases">
        <title>Genomic investigation of the strawberry pathogen Phytophthora fragariae indicates pathogenicity is determined by transcriptional variation in three key races.</title>
        <authorList>
            <person name="Adams T.M."/>
            <person name="Armitage A.D."/>
            <person name="Sobczyk M.K."/>
            <person name="Bates H.J."/>
            <person name="Dunwell J.M."/>
            <person name="Nellist C.F."/>
            <person name="Harrison R.J."/>
        </authorList>
    </citation>
    <scope>NUCLEOTIDE SEQUENCE [LARGE SCALE GENOMIC DNA]</scope>
    <source>
        <strain evidence="5 7">SCRP249</strain>
        <strain evidence="4 9">SCRP324</strain>
        <strain evidence="6 8">SCRP333</strain>
    </source>
</reference>
<dbReference type="EMBL" id="QXFT01000360">
    <property type="protein sequence ID" value="KAE9346154.1"/>
    <property type="molecule type" value="Genomic_DNA"/>
</dbReference>
<proteinExistence type="inferred from homology"/>
<dbReference type="Proteomes" id="UP000435112">
    <property type="component" value="Unassembled WGS sequence"/>
</dbReference>
<gene>
    <name evidence="5" type="ORF">PR001_g14926</name>
    <name evidence="4" type="ORF">PR002_g15618</name>
    <name evidence="6" type="ORF">PR003_g7569</name>
</gene>
<evidence type="ECO:0000256" key="2">
    <source>
        <dbReference type="SAM" id="MobiDB-lite"/>
    </source>
</evidence>
<dbReference type="Pfam" id="PF05191">
    <property type="entry name" value="ADK_lid"/>
    <property type="match status" value="1"/>
</dbReference>
<dbReference type="InterPro" id="IPR007862">
    <property type="entry name" value="Adenylate_kinase_lid-dom"/>
</dbReference>
<comment type="caution">
    <text evidence="4">The sequence shown here is derived from an EMBL/GenBank/DDBJ whole genome shotgun (WGS) entry which is preliminary data.</text>
</comment>